<feature type="compositionally biased region" description="Basic and acidic residues" evidence="1">
    <location>
        <begin position="76"/>
        <end position="86"/>
    </location>
</feature>
<evidence type="ECO:0000313" key="2">
    <source>
        <dbReference type="EMBL" id="RZR75313.1"/>
    </source>
</evidence>
<dbReference type="EMBL" id="KV876695">
    <property type="protein sequence ID" value="RZR75313.1"/>
    <property type="molecule type" value="Genomic_DNA"/>
</dbReference>
<dbReference type="Proteomes" id="UP000290560">
    <property type="component" value="Unassembled WGS sequence"/>
</dbReference>
<feature type="region of interest" description="Disordered" evidence="1">
    <location>
        <begin position="76"/>
        <end position="119"/>
    </location>
</feature>
<proteinExistence type="predicted"/>
<evidence type="ECO:0000256" key="1">
    <source>
        <dbReference type="SAM" id="MobiDB-lite"/>
    </source>
</evidence>
<feature type="non-terminal residue" evidence="2">
    <location>
        <position position="119"/>
    </location>
</feature>
<accession>A0A445MM47</accession>
<dbReference type="AlphaFoldDB" id="A0A445MM47"/>
<organism evidence="2">
    <name type="scientific">Ensete ventricosum</name>
    <name type="common">Abyssinian banana</name>
    <name type="synonym">Musa ensete</name>
    <dbReference type="NCBI Taxonomy" id="4639"/>
    <lineage>
        <taxon>Eukaryota</taxon>
        <taxon>Viridiplantae</taxon>
        <taxon>Streptophyta</taxon>
        <taxon>Embryophyta</taxon>
        <taxon>Tracheophyta</taxon>
        <taxon>Spermatophyta</taxon>
        <taxon>Magnoliopsida</taxon>
        <taxon>Liliopsida</taxon>
        <taxon>Zingiberales</taxon>
        <taxon>Musaceae</taxon>
        <taxon>Ensete</taxon>
    </lineage>
</organism>
<protein>
    <submittedName>
        <fullName evidence="2">Uncharacterized protein</fullName>
    </submittedName>
</protein>
<gene>
    <name evidence="2" type="ORF">BHM03_00054567</name>
</gene>
<reference evidence="2" key="1">
    <citation type="journal article" date="2018" name="Data Brief">
        <title>Genome sequence data from 17 accessions of Ensete ventricosum, a staple food crop for millions in Ethiopia.</title>
        <authorList>
            <person name="Yemataw Z."/>
            <person name="Muzemil S."/>
            <person name="Ambachew D."/>
            <person name="Tripathi L."/>
            <person name="Tesfaye K."/>
            <person name="Chala A."/>
            <person name="Farbos A."/>
            <person name="O'Neill P."/>
            <person name="Moore K."/>
            <person name="Grant M."/>
            <person name="Studholme D.J."/>
        </authorList>
    </citation>
    <scope>NUCLEOTIDE SEQUENCE [LARGE SCALE GENOMIC DNA]</scope>
    <source>
        <tissue evidence="2">Leaf</tissue>
    </source>
</reference>
<name>A0A445MM47_ENSVE</name>
<sequence length="119" mass="13455">MVCHALAPCRCSHTSSVRLGHILRDNKGKVGCMGKLPSHRYKTLTLAARFLLTWTSEGLLWVTPPISKEAFVQDCHPRDGPRDKPTELCVENPRRSINPRRKFRPPPTLADLRTQTRTG</sequence>